<dbReference type="InterPro" id="IPR002401">
    <property type="entry name" value="Cyt_P450_E_grp-I"/>
</dbReference>
<keyword evidence="7 9" id="KW-0503">Monooxygenase</keyword>
<evidence type="ECO:0000313" key="11">
    <source>
        <dbReference type="Proteomes" id="UP000756346"/>
    </source>
</evidence>
<evidence type="ECO:0000256" key="3">
    <source>
        <dbReference type="ARBA" id="ARBA00022617"/>
    </source>
</evidence>
<dbReference type="PRINTS" id="PR00385">
    <property type="entry name" value="P450"/>
</dbReference>
<comment type="cofactor">
    <cofactor evidence="1 8">
        <name>heme</name>
        <dbReference type="ChEBI" id="CHEBI:30413"/>
    </cofactor>
</comment>
<evidence type="ECO:0000313" key="10">
    <source>
        <dbReference type="EMBL" id="KAH7027270.1"/>
    </source>
</evidence>
<keyword evidence="4 8" id="KW-0479">Metal-binding</keyword>
<dbReference type="CDD" id="cd11058">
    <property type="entry name" value="CYP60B-like"/>
    <property type="match status" value="1"/>
</dbReference>
<dbReference type="PRINTS" id="PR00463">
    <property type="entry name" value="EP450I"/>
</dbReference>
<dbReference type="GO" id="GO:0016705">
    <property type="term" value="F:oxidoreductase activity, acting on paired donors, with incorporation or reduction of molecular oxygen"/>
    <property type="evidence" value="ECO:0007669"/>
    <property type="project" value="InterPro"/>
</dbReference>
<dbReference type="AlphaFoldDB" id="A0A9P8Y154"/>
<dbReference type="GO" id="GO:0009403">
    <property type="term" value="P:toxin biosynthetic process"/>
    <property type="evidence" value="ECO:0007669"/>
    <property type="project" value="UniProtKB-ARBA"/>
</dbReference>
<proteinExistence type="inferred from homology"/>
<evidence type="ECO:0000256" key="9">
    <source>
        <dbReference type="RuleBase" id="RU000461"/>
    </source>
</evidence>
<sequence>MIFSGLQTAALLAAATTGYIAVRGIYLAYFHPLSKIPGPKHYAFTDIFHLYHHVRGTWHLVLKDLHDKYGPVVRYTPNDVSTITPDAWRSVYGHKAQSSRIFRKDKIFYGETFSKVDHVITADYDDHRRMRRVLAHAFSEKALRGQEDVLKHYTDLFLAQLTTRAAAGEPVNMVMWYNYATFDLIGDLAFGKSFGNLETGKYNPWVSVIFDSVRLVPYMHVLQRHRWLGALSSLIMPKRFVDSFADHARLSRETAMQRIDSGNTEREDFMSYILRHNNDGSGKGLSEGEIAENATILITAGSETTATLLSGATFQLLANRDKYDALVREVRSTFASEDEINMVSVGHLEYLTAVLSESFRMYPPVPIGLPRVTPEGGEVVDGYYLPAKTSISVPQWSAYQSALNFHKPQSFVPERWLADVTSPGSTSPFANDKRDVMQPFSAGPRNCIGKNLANAEMRLILTRLLYNFDLDFDQPADGTTTTTGWASDQKVFLLWDKGPLMVRLTPVRR</sequence>
<dbReference type="GO" id="GO:0020037">
    <property type="term" value="F:heme binding"/>
    <property type="evidence" value="ECO:0007669"/>
    <property type="project" value="InterPro"/>
</dbReference>
<dbReference type="Proteomes" id="UP000756346">
    <property type="component" value="Unassembled WGS sequence"/>
</dbReference>
<dbReference type="RefSeq" id="XP_046010069.1">
    <property type="nucleotide sequence ID" value="XM_046162252.1"/>
</dbReference>
<dbReference type="InterPro" id="IPR050121">
    <property type="entry name" value="Cytochrome_P450_monoxygenase"/>
</dbReference>
<dbReference type="EMBL" id="JAGTJQ010000007">
    <property type="protein sequence ID" value="KAH7027270.1"/>
    <property type="molecule type" value="Genomic_DNA"/>
</dbReference>
<reference evidence="10" key="1">
    <citation type="journal article" date="2021" name="Nat. Commun.">
        <title>Genetic determinants of endophytism in the Arabidopsis root mycobiome.</title>
        <authorList>
            <person name="Mesny F."/>
            <person name="Miyauchi S."/>
            <person name="Thiergart T."/>
            <person name="Pickel B."/>
            <person name="Atanasova L."/>
            <person name="Karlsson M."/>
            <person name="Huettel B."/>
            <person name="Barry K.W."/>
            <person name="Haridas S."/>
            <person name="Chen C."/>
            <person name="Bauer D."/>
            <person name="Andreopoulos W."/>
            <person name="Pangilinan J."/>
            <person name="LaButti K."/>
            <person name="Riley R."/>
            <person name="Lipzen A."/>
            <person name="Clum A."/>
            <person name="Drula E."/>
            <person name="Henrissat B."/>
            <person name="Kohler A."/>
            <person name="Grigoriev I.V."/>
            <person name="Martin F.M."/>
            <person name="Hacquard S."/>
        </authorList>
    </citation>
    <scope>NUCLEOTIDE SEQUENCE</scope>
    <source>
        <strain evidence="10">MPI-CAGE-CH-0230</strain>
    </source>
</reference>
<keyword evidence="11" id="KW-1185">Reference proteome</keyword>
<evidence type="ECO:0000256" key="1">
    <source>
        <dbReference type="ARBA" id="ARBA00001971"/>
    </source>
</evidence>
<protein>
    <submittedName>
        <fullName evidence="10">Cytochrome P450</fullName>
    </submittedName>
</protein>
<dbReference type="InterPro" id="IPR036396">
    <property type="entry name" value="Cyt_P450_sf"/>
</dbReference>
<evidence type="ECO:0000256" key="2">
    <source>
        <dbReference type="ARBA" id="ARBA00010617"/>
    </source>
</evidence>
<evidence type="ECO:0000256" key="4">
    <source>
        <dbReference type="ARBA" id="ARBA00022723"/>
    </source>
</evidence>
<evidence type="ECO:0000256" key="5">
    <source>
        <dbReference type="ARBA" id="ARBA00023002"/>
    </source>
</evidence>
<organism evidence="10 11">
    <name type="scientific">Microdochium trichocladiopsis</name>
    <dbReference type="NCBI Taxonomy" id="1682393"/>
    <lineage>
        <taxon>Eukaryota</taxon>
        <taxon>Fungi</taxon>
        <taxon>Dikarya</taxon>
        <taxon>Ascomycota</taxon>
        <taxon>Pezizomycotina</taxon>
        <taxon>Sordariomycetes</taxon>
        <taxon>Xylariomycetidae</taxon>
        <taxon>Xylariales</taxon>
        <taxon>Microdochiaceae</taxon>
        <taxon>Microdochium</taxon>
    </lineage>
</organism>
<dbReference type="OrthoDB" id="1470350at2759"/>
<dbReference type="GO" id="GO:0005506">
    <property type="term" value="F:iron ion binding"/>
    <property type="evidence" value="ECO:0007669"/>
    <property type="project" value="InterPro"/>
</dbReference>
<dbReference type="PANTHER" id="PTHR24305:SF29">
    <property type="entry name" value="BENZOATE-PARA-HYDROXYLASE"/>
    <property type="match status" value="1"/>
</dbReference>
<keyword evidence="5 9" id="KW-0560">Oxidoreductase</keyword>
<evidence type="ECO:0000256" key="7">
    <source>
        <dbReference type="ARBA" id="ARBA00023033"/>
    </source>
</evidence>
<dbReference type="PANTHER" id="PTHR24305">
    <property type="entry name" value="CYTOCHROME P450"/>
    <property type="match status" value="1"/>
</dbReference>
<dbReference type="Gene3D" id="1.10.630.10">
    <property type="entry name" value="Cytochrome P450"/>
    <property type="match status" value="1"/>
</dbReference>
<dbReference type="InterPro" id="IPR017972">
    <property type="entry name" value="Cyt_P450_CS"/>
</dbReference>
<comment type="similarity">
    <text evidence="2 9">Belongs to the cytochrome P450 family.</text>
</comment>
<dbReference type="PROSITE" id="PS00086">
    <property type="entry name" value="CYTOCHROME_P450"/>
    <property type="match status" value="1"/>
</dbReference>
<feature type="binding site" description="axial binding residue" evidence="8">
    <location>
        <position position="447"/>
    </location>
    <ligand>
        <name>heme</name>
        <dbReference type="ChEBI" id="CHEBI:30413"/>
    </ligand>
    <ligandPart>
        <name>Fe</name>
        <dbReference type="ChEBI" id="CHEBI:18248"/>
    </ligandPart>
</feature>
<gene>
    <name evidence="10" type="ORF">B0I36DRAFT_423320</name>
</gene>
<dbReference type="FunFam" id="1.10.630.10:FF:000047">
    <property type="entry name" value="Cytochrome P450 monooxygenase"/>
    <property type="match status" value="1"/>
</dbReference>
<evidence type="ECO:0000256" key="8">
    <source>
        <dbReference type="PIRSR" id="PIRSR602401-1"/>
    </source>
</evidence>
<dbReference type="SUPFAM" id="SSF48264">
    <property type="entry name" value="Cytochrome P450"/>
    <property type="match status" value="1"/>
</dbReference>
<keyword evidence="3 8" id="KW-0349">Heme</keyword>
<dbReference type="Pfam" id="PF00067">
    <property type="entry name" value="p450"/>
    <property type="match status" value="1"/>
</dbReference>
<dbReference type="GO" id="GO:0004497">
    <property type="term" value="F:monooxygenase activity"/>
    <property type="evidence" value="ECO:0007669"/>
    <property type="project" value="UniProtKB-KW"/>
</dbReference>
<comment type="caution">
    <text evidence="10">The sequence shown here is derived from an EMBL/GenBank/DDBJ whole genome shotgun (WGS) entry which is preliminary data.</text>
</comment>
<dbReference type="InterPro" id="IPR001128">
    <property type="entry name" value="Cyt_P450"/>
</dbReference>
<accession>A0A9P8Y154</accession>
<dbReference type="GeneID" id="70191798"/>
<name>A0A9P8Y154_9PEZI</name>
<evidence type="ECO:0000256" key="6">
    <source>
        <dbReference type="ARBA" id="ARBA00023004"/>
    </source>
</evidence>
<keyword evidence="6 8" id="KW-0408">Iron</keyword>